<protein>
    <recommendedName>
        <fullName evidence="9">Tripartite ATP-independent periplasmic transporters DctQ component domain-containing protein</fullName>
    </recommendedName>
</protein>
<reference evidence="10" key="1">
    <citation type="submission" date="2019-06" db="EMBL/GenBank/DDBJ databases">
        <authorList>
            <person name="Murdoch R.W."/>
            <person name="Fathepure B."/>
        </authorList>
    </citation>
    <scope>NUCLEOTIDE SEQUENCE</scope>
</reference>
<keyword evidence="5 8" id="KW-0812">Transmembrane</keyword>
<dbReference type="Pfam" id="PF04290">
    <property type="entry name" value="DctQ"/>
    <property type="match status" value="1"/>
</dbReference>
<feature type="domain" description="Tripartite ATP-independent periplasmic transporters DctQ component" evidence="9">
    <location>
        <begin position="26"/>
        <end position="159"/>
    </location>
</feature>
<gene>
    <name evidence="10" type="ORF">KBTEX_03773</name>
</gene>
<evidence type="ECO:0000259" key="9">
    <source>
        <dbReference type="Pfam" id="PF04290"/>
    </source>
</evidence>
<evidence type="ECO:0000256" key="7">
    <source>
        <dbReference type="ARBA" id="ARBA00023136"/>
    </source>
</evidence>
<keyword evidence="2" id="KW-0813">Transport</keyword>
<proteinExistence type="predicted"/>
<evidence type="ECO:0000256" key="2">
    <source>
        <dbReference type="ARBA" id="ARBA00022448"/>
    </source>
</evidence>
<dbReference type="PANTHER" id="PTHR35011:SF4">
    <property type="entry name" value="SLL1102 PROTEIN"/>
    <property type="match status" value="1"/>
</dbReference>
<evidence type="ECO:0000256" key="8">
    <source>
        <dbReference type="SAM" id="Phobius"/>
    </source>
</evidence>
<dbReference type="EMBL" id="MN079246">
    <property type="protein sequence ID" value="QEA07423.1"/>
    <property type="molecule type" value="Genomic_DNA"/>
</dbReference>
<dbReference type="GO" id="GO:0005886">
    <property type="term" value="C:plasma membrane"/>
    <property type="evidence" value="ECO:0007669"/>
    <property type="project" value="UniProtKB-SubCell"/>
</dbReference>
<evidence type="ECO:0000256" key="4">
    <source>
        <dbReference type="ARBA" id="ARBA00022519"/>
    </source>
</evidence>
<keyword evidence="6 8" id="KW-1133">Transmembrane helix</keyword>
<comment type="subcellular location">
    <subcellularLocation>
        <location evidence="1">Cell inner membrane</location>
        <topology evidence="1">Multi-pass membrane protein</topology>
    </subcellularLocation>
</comment>
<sequence length="170" mass="18926">MQALLRAIDGLNEWTGRVIAVATVLIVLFTIYDVGSRTLFARPTDWAFEVTKQLYALHFMLLGGYALLHRAHVEVDVLKERLSQRARALLEVIGYLLFCLPFLAVMLYTGFSFVARSWRYGETTYGIIAIPVYPIKTVILIAAVLIGLQALATFLRAARVLSRGGNAHVA</sequence>
<dbReference type="PANTHER" id="PTHR35011">
    <property type="entry name" value="2,3-DIKETO-L-GULONATE TRAP TRANSPORTER SMALL PERMEASE PROTEIN YIAM"/>
    <property type="match status" value="1"/>
</dbReference>
<evidence type="ECO:0000256" key="6">
    <source>
        <dbReference type="ARBA" id="ARBA00022989"/>
    </source>
</evidence>
<name>A0A5B8RHG1_9ZZZZ</name>
<evidence type="ECO:0000313" key="10">
    <source>
        <dbReference type="EMBL" id="QEA07423.1"/>
    </source>
</evidence>
<organism evidence="10">
    <name type="scientific">uncultured organism</name>
    <dbReference type="NCBI Taxonomy" id="155900"/>
    <lineage>
        <taxon>unclassified sequences</taxon>
        <taxon>environmental samples</taxon>
    </lineage>
</organism>
<feature type="transmembrane region" description="Helical" evidence="8">
    <location>
        <begin position="54"/>
        <end position="71"/>
    </location>
</feature>
<dbReference type="InterPro" id="IPR007387">
    <property type="entry name" value="TRAP_DctQ"/>
</dbReference>
<evidence type="ECO:0000256" key="3">
    <source>
        <dbReference type="ARBA" id="ARBA00022475"/>
    </source>
</evidence>
<keyword evidence="3" id="KW-1003">Cell membrane</keyword>
<feature type="transmembrane region" description="Helical" evidence="8">
    <location>
        <begin position="92"/>
        <end position="115"/>
    </location>
</feature>
<evidence type="ECO:0000256" key="1">
    <source>
        <dbReference type="ARBA" id="ARBA00004429"/>
    </source>
</evidence>
<keyword evidence="7 8" id="KW-0472">Membrane</keyword>
<evidence type="ECO:0000256" key="5">
    <source>
        <dbReference type="ARBA" id="ARBA00022692"/>
    </source>
</evidence>
<feature type="transmembrane region" description="Helical" evidence="8">
    <location>
        <begin position="14"/>
        <end position="34"/>
    </location>
</feature>
<accession>A0A5B8RHG1</accession>
<dbReference type="AlphaFoldDB" id="A0A5B8RHG1"/>
<dbReference type="InterPro" id="IPR055348">
    <property type="entry name" value="DctQ"/>
</dbReference>
<keyword evidence="4" id="KW-0997">Cell inner membrane</keyword>
<feature type="transmembrane region" description="Helical" evidence="8">
    <location>
        <begin position="135"/>
        <end position="155"/>
    </location>
</feature>